<dbReference type="EMBL" id="CP011219">
    <property type="protein sequence ID" value="AKO32295.1"/>
    <property type="molecule type" value="Genomic_DNA"/>
</dbReference>
<dbReference type="RefSeq" id="WP_010944874.1">
    <property type="nucleotide sequence ID" value="NZ_CP011218.1"/>
</dbReference>
<name>A0AAC8UCD7_HAEDC</name>
<dbReference type="Proteomes" id="UP000060132">
    <property type="component" value="Chromosome"/>
</dbReference>
<reference evidence="1 2" key="1">
    <citation type="journal article" date="2015" name="PLoS Negl. Trop. Dis.">
        <title>Haemophilus ducreyi Cutaneous Ulcer Strains Are Nearly Identical to Class I Genital Ulcer Strains.</title>
        <authorList>
            <person name="Gangaiah D."/>
            <person name="Webb K.M."/>
            <person name="Humphreys T.L."/>
            <person name="Fortney K.R."/>
            <person name="Toh E."/>
            <person name="Tai A."/>
            <person name="Katz S.S."/>
            <person name="Pillay A."/>
            <person name="Chen C.Y."/>
            <person name="Roberts S.A."/>
            <person name="Munson R.S.Jr."/>
            <person name="Spinola S.M."/>
        </authorList>
    </citation>
    <scope>NUCLEOTIDE SEQUENCE [LARGE SCALE GENOMIC DNA]</scope>
    <source>
        <strain evidence="2">CLU2</strain>
    </source>
</reference>
<evidence type="ECO:0008006" key="3">
    <source>
        <dbReference type="Google" id="ProtNLM"/>
    </source>
</evidence>
<sequence>MDNYNLLDLPDMQIDFNQPVSLSCGLKNQDELMDYFVPYLNDWSEHQYSIHEFAQKYVDKFSLWSANDIVPIMEVAKTEELACFRIYINHPSGEVVFHCRIKTKGLVQ</sequence>
<organism evidence="1 2">
    <name type="scientific">Haemophilus ducreyi</name>
    <dbReference type="NCBI Taxonomy" id="730"/>
    <lineage>
        <taxon>Bacteria</taxon>
        <taxon>Pseudomonadati</taxon>
        <taxon>Pseudomonadota</taxon>
        <taxon>Gammaproteobacteria</taxon>
        <taxon>Pasteurellales</taxon>
        <taxon>Pasteurellaceae</taxon>
        <taxon>Haemophilus</taxon>
    </lineage>
</organism>
<evidence type="ECO:0000313" key="1">
    <source>
        <dbReference type="EMBL" id="AKO32295.1"/>
    </source>
</evidence>
<gene>
    <name evidence="1" type="ORF">RZ57_03730</name>
</gene>
<evidence type="ECO:0000313" key="2">
    <source>
        <dbReference type="Proteomes" id="UP000060132"/>
    </source>
</evidence>
<dbReference type="AlphaFoldDB" id="A0AAC8UCD7"/>
<protein>
    <recommendedName>
        <fullName evidence="3">Hemophilus-specific protein</fullName>
    </recommendedName>
</protein>
<proteinExistence type="predicted"/>
<accession>A0AAC8UCD7</accession>